<dbReference type="InterPro" id="IPR005123">
    <property type="entry name" value="Oxoglu/Fe-dep_dioxygenase_dom"/>
</dbReference>
<evidence type="ECO:0000256" key="5">
    <source>
        <dbReference type="ARBA" id="ARBA00023002"/>
    </source>
</evidence>
<keyword evidence="2" id="KW-0479">Metal-binding</keyword>
<dbReference type="AlphaFoldDB" id="A0A8C5AE77"/>
<reference evidence="10" key="2">
    <citation type="submission" date="2025-09" db="UniProtKB">
        <authorList>
            <consortium name="Ensembl"/>
        </authorList>
    </citation>
    <scope>IDENTIFICATION</scope>
</reference>
<comment type="catalytic activity">
    <reaction evidence="8">
        <text>L-prolyl-[hypoxia-inducible factor alpha subunit] + 2-oxoglutarate + O2 = trans-4-hydroxy-L-prolyl-[hypoxia-inducible factor alpha subunit] + succinate + CO2</text>
        <dbReference type="Rhea" id="RHEA:48400"/>
        <dbReference type="Rhea" id="RHEA-COMP:12093"/>
        <dbReference type="Rhea" id="RHEA-COMP:12094"/>
        <dbReference type="ChEBI" id="CHEBI:15379"/>
        <dbReference type="ChEBI" id="CHEBI:16526"/>
        <dbReference type="ChEBI" id="CHEBI:16810"/>
        <dbReference type="ChEBI" id="CHEBI:30031"/>
        <dbReference type="ChEBI" id="CHEBI:50342"/>
        <dbReference type="ChEBI" id="CHEBI:61965"/>
        <dbReference type="EC" id="1.14.11.29"/>
    </reaction>
</comment>
<dbReference type="SMART" id="SM00702">
    <property type="entry name" value="P4Hc"/>
    <property type="match status" value="1"/>
</dbReference>
<dbReference type="GO" id="GO:0071456">
    <property type="term" value="P:cellular response to hypoxia"/>
    <property type="evidence" value="ECO:0007669"/>
    <property type="project" value="TreeGrafter"/>
</dbReference>
<dbReference type="GO" id="GO:0005634">
    <property type="term" value="C:nucleus"/>
    <property type="evidence" value="ECO:0007669"/>
    <property type="project" value="TreeGrafter"/>
</dbReference>
<organism evidence="10 11">
    <name type="scientific">Gadus morhua</name>
    <name type="common">Atlantic cod</name>
    <dbReference type="NCBI Taxonomy" id="8049"/>
    <lineage>
        <taxon>Eukaryota</taxon>
        <taxon>Metazoa</taxon>
        <taxon>Chordata</taxon>
        <taxon>Craniata</taxon>
        <taxon>Vertebrata</taxon>
        <taxon>Euteleostomi</taxon>
        <taxon>Actinopterygii</taxon>
        <taxon>Neopterygii</taxon>
        <taxon>Teleostei</taxon>
        <taxon>Neoteleostei</taxon>
        <taxon>Acanthomorphata</taxon>
        <taxon>Zeiogadaria</taxon>
        <taxon>Gadariae</taxon>
        <taxon>Gadiformes</taxon>
        <taxon>Gadoidei</taxon>
        <taxon>Gadidae</taxon>
        <taxon>Gadus</taxon>
    </lineage>
</organism>
<protein>
    <recommendedName>
        <fullName evidence="7">hypoxia-inducible factor-proline dioxygenase</fullName>
        <ecNumber evidence="7">1.14.11.29</ecNumber>
    </recommendedName>
</protein>
<dbReference type="Gene3D" id="2.60.120.620">
    <property type="entry name" value="q2cbj1_9rhob like domain"/>
    <property type="match status" value="1"/>
</dbReference>
<evidence type="ECO:0000256" key="7">
    <source>
        <dbReference type="ARBA" id="ARBA00039004"/>
    </source>
</evidence>
<dbReference type="PANTHER" id="PTHR12907">
    <property type="entry name" value="EGL NINE HOMOLOG-RELATED"/>
    <property type="match status" value="1"/>
</dbReference>
<dbReference type="InterPro" id="IPR051559">
    <property type="entry name" value="HIF_prolyl_hydroxylases"/>
</dbReference>
<dbReference type="GO" id="GO:0005737">
    <property type="term" value="C:cytoplasm"/>
    <property type="evidence" value="ECO:0007669"/>
    <property type="project" value="TreeGrafter"/>
</dbReference>
<dbReference type="GO" id="GO:0008198">
    <property type="term" value="F:ferrous iron binding"/>
    <property type="evidence" value="ECO:0007669"/>
    <property type="project" value="TreeGrafter"/>
</dbReference>
<dbReference type="Pfam" id="PF13640">
    <property type="entry name" value="2OG-FeII_Oxy_3"/>
    <property type="match status" value="1"/>
</dbReference>
<keyword evidence="11" id="KW-1185">Reference proteome</keyword>
<comment type="cofactor">
    <cofactor evidence="1">
        <name>L-ascorbate</name>
        <dbReference type="ChEBI" id="CHEBI:38290"/>
    </cofactor>
</comment>
<dbReference type="EC" id="1.14.11.29" evidence="7"/>
<dbReference type="GO" id="GO:0031418">
    <property type="term" value="F:L-ascorbic acid binding"/>
    <property type="evidence" value="ECO:0007669"/>
    <property type="project" value="UniProtKB-KW"/>
</dbReference>
<sequence>MSPPMSPPGLPLVSPGLPLAMVACYPGDGTGYVCHVDNPNGDGRCITCIYYLNKDWDVQQHGGLLQIYPEGHNVVANIEPLFDRLLIFWSDRRNPHEVKPAYATRYAHTLMHTRSHTHGRTKT</sequence>
<keyword evidence="5" id="KW-0560">Oxidoreductase</keyword>
<evidence type="ECO:0000256" key="3">
    <source>
        <dbReference type="ARBA" id="ARBA00022896"/>
    </source>
</evidence>
<proteinExistence type="predicted"/>
<evidence type="ECO:0000256" key="8">
    <source>
        <dbReference type="ARBA" id="ARBA00049134"/>
    </source>
</evidence>
<evidence type="ECO:0000259" key="9">
    <source>
        <dbReference type="PROSITE" id="PS51471"/>
    </source>
</evidence>
<dbReference type="GO" id="GO:0160082">
    <property type="term" value="F:hypoxia-inducible factor-proline dioxygenase activity"/>
    <property type="evidence" value="ECO:0007669"/>
    <property type="project" value="UniProtKB-EC"/>
</dbReference>
<keyword evidence="4" id="KW-0223">Dioxygenase</keyword>
<dbReference type="PROSITE" id="PS51471">
    <property type="entry name" value="FE2OG_OXY"/>
    <property type="match status" value="1"/>
</dbReference>
<reference evidence="10" key="1">
    <citation type="submission" date="2025-08" db="UniProtKB">
        <authorList>
            <consortium name="Ensembl"/>
        </authorList>
    </citation>
    <scope>IDENTIFICATION</scope>
</reference>
<dbReference type="Proteomes" id="UP000694546">
    <property type="component" value="Chromosome 16"/>
</dbReference>
<evidence type="ECO:0000313" key="10">
    <source>
        <dbReference type="Ensembl" id="ENSGMOP00000030870.1"/>
    </source>
</evidence>
<dbReference type="InterPro" id="IPR006620">
    <property type="entry name" value="Pro_4_hyd_alph"/>
</dbReference>
<dbReference type="PANTHER" id="PTHR12907:SF6">
    <property type="entry name" value="PROLYL HYDROXYLASE EGLN2"/>
    <property type="match status" value="1"/>
</dbReference>
<keyword evidence="3" id="KW-0847">Vitamin C</keyword>
<evidence type="ECO:0000256" key="1">
    <source>
        <dbReference type="ARBA" id="ARBA00001961"/>
    </source>
</evidence>
<name>A0A8C5AE77_GADMO</name>
<evidence type="ECO:0000256" key="2">
    <source>
        <dbReference type="ARBA" id="ARBA00022723"/>
    </source>
</evidence>
<evidence type="ECO:0000256" key="4">
    <source>
        <dbReference type="ARBA" id="ARBA00022964"/>
    </source>
</evidence>
<feature type="domain" description="Fe2OG dioxygenase" evidence="9">
    <location>
        <begin position="14"/>
        <end position="114"/>
    </location>
</feature>
<dbReference type="InterPro" id="IPR044862">
    <property type="entry name" value="Pro_4_hyd_alph_FE2OG_OXY"/>
</dbReference>
<evidence type="ECO:0000256" key="6">
    <source>
        <dbReference type="ARBA" id="ARBA00023004"/>
    </source>
</evidence>
<dbReference type="GeneTree" id="ENSGT00940000160655"/>
<keyword evidence="6" id="KW-0408">Iron</keyword>
<dbReference type="Ensembl" id="ENSGMOT00000063161.1">
    <property type="protein sequence ID" value="ENSGMOP00000030870.1"/>
    <property type="gene ID" value="ENSGMOG00000029048.1"/>
</dbReference>
<evidence type="ECO:0000313" key="11">
    <source>
        <dbReference type="Proteomes" id="UP000694546"/>
    </source>
</evidence>
<accession>A0A8C5AE77</accession>